<reference evidence="1 2" key="1">
    <citation type="submission" date="2019-09" db="EMBL/GenBank/DDBJ databases">
        <title>Genome sequence of Rhodovastum atsumiense, a diverse member of the Acetobacteraceae family of non-sulfur purple photosynthetic bacteria.</title>
        <authorList>
            <person name="Meyer T."/>
            <person name="Kyndt J."/>
        </authorList>
    </citation>
    <scope>NUCLEOTIDE SEQUENCE [LARGE SCALE GENOMIC DNA]</scope>
    <source>
        <strain evidence="1 2">DSM 21279</strain>
    </source>
</reference>
<dbReference type="AlphaFoldDB" id="A0A5M6IWA6"/>
<gene>
    <name evidence="1" type="ORF">F1189_09930</name>
</gene>
<organism evidence="1 2">
    <name type="scientific">Rhodovastum atsumiense</name>
    <dbReference type="NCBI Taxonomy" id="504468"/>
    <lineage>
        <taxon>Bacteria</taxon>
        <taxon>Pseudomonadati</taxon>
        <taxon>Pseudomonadota</taxon>
        <taxon>Alphaproteobacteria</taxon>
        <taxon>Acetobacterales</taxon>
        <taxon>Acetobacteraceae</taxon>
        <taxon>Rhodovastum</taxon>
    </lineage>
</organism>
<evidence type="ECO:0000313" key="2">
    <source>
        <dbReference type="Proteomes" id="UP000325255"/>
    </source>
</evidence>
<protein>
    <submittedName>
        <fullName evidence="1">Lipopolysaccharide biosynthesis protein</fullName>
    </submittedName>
</protein>
<evidence type="ECO:0000313" key="1">
    <source>
        <dbReference type="EMBL" id="KAA5612501.1"/>
    </source>
</evidence>
<accession>A0A5M6IWA6</accession>
<dbReference type="Proteomes" id="UP000325255">
    <property type="component" value="Unassembled WGS sequence"/>
</dbReference>
<sequence>MDHVAALKAAGFSVIFVTNSGRLRREALFALQSLCAGIIIRRNIGYDFGAMREVIEHLDLPRADTEMLLLVNDSVYGPLRPLDDILARMDFNQADVWGLTESWQRRYHLQSFFLAFGRTALTDPAFRNFWRKVRPVTSKWWVISRYEIGLTQAMVKAGLRVEAVWRYSDLVRRVPPLGGIQAEMEPEADAEAKAYPGMLDPMVKSRLTHRQYIRTASSKRTPLNPTSDLWRDLLESGFPFIKRELLQRNPGEVADIAEWREVVRQTGSTAAEWIERDLKRVMRNRAP</sequence>
<name>A0A5M6IWA6_9PROT</name>
<proteinExistence type="predicted"/>
<dbReference type="EMBL" id="VWPK01000012">
    <property type="protein sequence ID" value="KAA5612501.1"/>
    <property type="molecule type" value="Genomic_DNA"/>
</dbReference>
<dbReference type="InterPro" id="IPR007739">
    <property type="entry name" value="RgpF"/>
</dbReference>
<keyword evidence="2" id="KW-1185">Reference proteome</keyword>
<dbReference type="Pfam" id="PF05045">
    <property type="entry name" value="RgpF"/>
    <property type="match status" value="1"/>
</dbReference>
<dbReference type="OrthoDB" id="8849801at2"/>
<comment type="caution">
    <text evidence="1">The sequence shown here is derived from an EMBL/GenBank/DDBJ whole genome shotgun (WGS) entry which is preliminary data.</text>
</comment>